<reference evidence="2" key="1">
    <citation type="submission" date="2020-04" db="EMBL/GenBank/DDBJ databases">
        <authorList>
            <person name="Chiriac C."/>
            <person name="Salcher M."/>
            <person name="Ghai R."/>
            <person name="Kavagutti S V."/>
        </authorList>
    </citation>
    <scope>NUCLEOTIDE SEQUENCE</scope>
</reference>
<feature type="compositionally biased region" description="Basic and acidic residues" evidence="1">
    <location>
        <begin position="32"/>
        <end position="46"/>
    </location>
</feature>
<accession>A0A6J5NP22</accession>
<protein>
    <submittedName>
        <fullName evidence="2">Uncharacterized protein</fullName>
    </submittedName>
</protein>
<gene>
    <name evidence="2" type="ORF">UFOVP765_52</name>
</gene>
<evidence type="ECO:0000256" key="1">
    <source>
        <dbReference type="SAM" id="MobiDB-lite"/>
    </source>
</evidence>
<feature type="region of interest" description="Disordered" evidence="1">
    <location>
        <begin position="1"/>
        <end position="46"/>
    </location>
</feature>
<evidence type="ECO:0000313" key="2">
    <source>
        <dbReference type="EMBL" id="CAB4161099.1"/>
    </source>
</evidence>
<dbReference type="EMBL" id="LR796703">
    <property type="protein sequence ID" value="CAB4161099.1"/>
    <property type="molecule type" value="Genomic_DNA"/>
</dbReference>
<sequence>MDDELEPKKVKKPLKGLQKLYEDPMQDDDDIKEFKHDHGIGERYDE</sequence>
<name>A0A6J5NP22_9CAUD</name>
<proteinExistence type="predicted"/>
<organism evidence="2">
    <name type="scientific">uncultured Caudovirales phage</name>
    <dbReference type="NCBI Taxonomy" id="2100421"/>
    <lineage>
        <taxon>Viruses</taxon>
        <taxon>Duplodnaviria</taxon>
        <taxon>Heunggongvirae</taxon>
        <taxon>Uroviricota</taxon>
        <taxon>Caudoviricetes</taxon>
        <taxon>Peduoviridae</taxon>
        <taxon>Maltschvirus</taxon>
        <taxon>Maltschvirus maltsch</taxon>
    </lineage>
</organism>